<feature type="transmembrane region" description="Helical" evidence="1">
    <location>
        <begin position="39"/>
        <end position="60"/>
    </location>
</feature>
<evidence type="ECO:0000256" key="1">
    <source>
        <dbReference type="SAM" id="Phobius"/>
    </source>
</evidence>
<comment type="caution">
    <text evidence="4">The sequence shown here is derived from an EMBL/GenBank/DDBJ whole genome shotgun (WGS) entry which is preliminary data.</text>
</comment>
<dbReference type="EMBL" id="JYIK01001119">
    <property type="protein sequence ID" value="KWX05439.1"/>
    <property type="molecule type" value="Genomic_DNA"/>
</dbReference>
<dbReference type="Proteomes" id="UP000070659">
    <property type="component" value="Unassembled WGS sequence"/>
</dbReference>
<dbReference type="EMBL" id="LAXD01000001">
    <property type="protein sequence ID" value="KWX01174.1"/>
    <property type="molecule type" value="Genomic_DNA"/>
</dbReference>
<protein>
    <submittedName>
        <fullName evidence="4">Uncharacterized protein</fullName>
    </submittedName>
</protein>
<dbReference type="AlphaFoldDB" id="A0A132N6A6"/>
<evidence type="ECO:0000313" key="7">
    <source>
        <dbReference type="Proteomes" id="UP000070659"/>
    </source>
</evidence>
<reference evidence="4 7" key="2">
    <citation type="submission" date="2015-02" db="EMBL/GenBank/DDBJ databases">
        <title>Physiological reanalysis, assessment of diazotrophy, and genome sequences of multiple isolates of Streptomyces thermoautotrophicus.</title>
        <authorList>
            <person name="MacKellar D.C."/>
            <person name="Lieber L."/>
            <person name="Norman J."/>
            <person name="Bolger A."/>
            <person name="Tobin C."/>
            <person name="Murray J.W."/>
            <person name="Prell J."/>
        </authorList>
    </citation>
    <scope>NUCLEOTIDE SEQUENCE [LARGE SCALE GENOMIC DNA]</scope>
    <source>
        <strain evidence="4 7">UBT1</strain>
    </source>
</reference>
<keyword evidence="5" id="KW-1185">Reference proteome</keyword>
<evidence type="ECO:0000313" key="2">
    <source>
        <dbReference type="EMBL" id="KWX01174.1"/>
    </source>
</evidence>
<reference evidence="6" key="1">
    <citation type="submission" date="2015-02" db="EMBL/GenBank/DDBJ databases">
        <title>Physiological reanalysis, assessment of diazotrophy, and genome sequences of multiple isolates of Streptomyces thermoautotrophicus.</title>
        <authorList>
            <person name="MacKellar D.C."/>
            <person name="Lieber L."/>
            <person name="Norman J."/>
            <person name="Bolger A."/>
            <person name="Tobin C."/>
            <person name="Murray J.W."/>
            <person name="Friesen M."/>
            <person name="Prell J."/>
        </authorList>
    </citation>
    <scope>NUCLEOTIDE SEQUENCE [LARGE SCALE GENOMIC DNA]</scope>
    <source>
        <strain evidence="6">UBT1</strain>
    </source>
</reference>
<sequence length="63" mass="6516">MACCVVVGSKPGHRSVQTPCHEPRGRLTPGQLLDDPCAALAYLIALVFIALVSPGGGHGVQHL</sequence>
<evidence type="ECO:0000313" key="5">
    <source>
        <dbReference type="Proteomes" id="UP000070188"/>
    </source>
</evidence>
<keyword evidence="1" id="KW-1133">Transmembrane helix</keyword>
<evidence type="ECO:0000313" key="6">
    <source>
        <dbReference type="Proteomes" id="UP000070598"/>
    </source>
</evidence>
<reference evidence="5" key="3">
    <citation type="submission" date="2015-04" db="EMBL/GenBank/DDBJ databases">
        <title>Physiological reanalysis, assessment of diazotrophy, and genome sequences of multiple isolates of Streptomyces thermoautotrophicus.</title>
        <authorList>
            <person name="MacKellar D.C."/>
            <person name="Lieber L."/>
            <person name="Norman J."/>
            <person name="Bolger A."/>
            <person name="Tobin C."/>
            <person name="Murray J.W."/>
            <person name="Chang R."/>
            <person name="Ford T."/>
            <person name="Nguyen P.Q."/>
            <person name="Woodward J."/>
            <person name="Permingeat H."/>
            <person name="Joshi N.S."/>
            <person name="Silver P.A."/>
            <person name="Usadel B."/>
            <person name="Rutherford A.W."/>
            <person name="Friesen M."/>
            <person name="Prell J."/>
        </authorList>
    </citation>
    <scope>NUCLEOTIDE SEQUENCE [LARGE SCALE GENOMIC DNA]</scope>
    <source>
        <strain evidence="5">H1</strain>
    </source>
</reference>
<keyword evidence="1" id="KW-0812">Transmembrane</keyword>
<reference evidence="2" key="4">
    <citation type="submission" date="2015-04" db="EMBL/GenBank/DDBJ databases">
        <title>Physiological reanalysis, assessment of diazotrophy, and genome sequences of multiple isolates of Streptomyces thermoautotrophicus.</title>
        <authorList>
            <person name="MacKellar D.C."/>
            <person name="Lieber L."/>
            <person name="Norman J."/>
            <person name="Bolger A."/>
            <person name="Tobin C."/>
            <person name="Murray J.W."/>
            <person name="Woodward J."/>
            <person name="Friesen M."/>
            <person name="Prell J."/>
        </authorList>
    </citation>
    <scope>NUCLEOTIDE SEQUENCE [LARGE SCALE GENOMIC DNA]</scope>
    <source>
        <strain evidence="2">H1</strain>
    </source>
</reference>
<keyword evidence="1" id="KW-0472">Membrane</keyword>
<organism evidence="4 7">
    <name type="scientific">Carbonactinospora thermoautotrophica</name>
    <dbReference type="NCBI Taxonomy" id="1469144"/>
    <lineage>
        <taxon>Bacteria</taxon>
        <taxon>Bacillati</taxon>
        <taxon>Actinomycetota</taxon>
        <taxon>Actinomycetes</taxon>
        <taxon>Kitasatosporales</taxon>
        <taxon>Carbonactinosporaceae</taxon>
        <taxon>Carbonactinospora</taxon>
    </lineage>
</organism>
<accession>A0A132N6A6</accession>
<evidence type="ECO:0000313" key="4">
    <source>
        <dbReference type="EMBL" id="KWX05530.1"/>
    </source>
</evidence>
<name>A0A132N6A6_9ACTN</name>
<gene>
    <name evidence="2" type="ORF">LI90_2202</name>
    <name evidence="4" type="ORF">TH66_02340</name>
    <name evidence="3" type="ORF">TR74_23800</name>
</gene>
<evidence type="ECO:0000313" key="3">
    <source>
        <dbReference type="EMBL" id="KWX05439.1"/>
    </source>
</evidence>
<proteinExistence type="predicted"/>
<dbReference type="Proteomes" id="UP000070188">
    <property type="component" value="Unassembled WGS sequence"/>
</dbReference>
<dbReference type="Proteomes" id="UP000070598">
    <property type="component" value="Unassembled WGS sequence"/>
</dbReference>
<dbReference type="EMBL" id="JYIJ01000011">
    <property type="protein sequence ID" value="KWX05530.1"/>
    <property type="molecule type" value="Genomic_DNA"/>
</dbReference>